<feature type="region of interest" description="Disordered" evidence="3">
    <location>
        <begin position="1"/>
        <end position="27"/>
    </location>
</feature>
<feature type="region of interest" description="Disordered" evidence="3">
    <location>
        <begin position="123"/>
        <end position="192"/>
    </location>
</feature>
<dbReference type="PROSITE" id="PS51421">
    <property type="entry name" value="RAS"/>
    <property type="match status" value="1"/>
</dbReference>
<protein>
    <submittedName>
        <fullName evidence="4">Uncharacterized protein</fullName>
    </submittedName>
</protein>
<evidence type="ECO:0000313" key="4">
    <source>
        <dbReference type="EMBL" id="KAK2722130.1"/>
    </source>
</evidence>
<dbReference type="Gene3D" id="3.40.50.300">
    <property type="entry name" value="P-loop containing nucleotide triphosphate hydrolases"/>
    <property type="match status" value="1"/>
</dbReference>
<feature type="region of interest" description="Disordered" evidence="3">
    <location>
        <begin position="42"/>
        <end position="95"/>
    </location>
</feature>
<dbReference type="Pfam" id="PF00071">
    <property type="entry name" value="Ras"/>
    <property type="match status" value="1"/>
</dbReference>
<dbReference type="SMART" id="SM00173">
    <property type="entry name" value="RAS"/>
    <property type="match status" value="1"/>
</dbReference>
<keyword evidence="5" id="KW-1185">Reference proteome</keyword>
<dbReference type="PRINTS" id="PR00449">
    <property type="entry name" value="RASTRNSFRMNG"/>
</dbReference>
<feature type="compositionally biased region" description="Basic residues" evidence="3">
    <location>
        <begin position="160"/>
        <end position="170"/>
    </location>
</feature>
<evidence type="ECO:0000256" key="1">
    <source>
        <dbReference type="ARBA" id="ARBA00008846"/>
    </source>
</evidence>
<dbReference type="PROSITE" id="PS51419">
    <property type="entry name" value="RAB"/>
    <property type="match status" value="1"/>
</dbReference>
<dbReference type="Proteomes" id="UP001187531">
    <property type="component" value="Unassembled WGS sequence"/>
</dbReference>
<organism evidence="4 5">
    <name type="scientific">Artemia franciscana</name>
    <name type="common">Brine shrimp</name>
    <name type="synonym">Artemia sanfranciscana</name>
    <dbReference type="NCBI Taxonomy" id="6661"/>
    <lineage>
        <taxon>Eukaryota</taxon>
        <taxon>Metazoa</taxon>
        <taxon>Ecdysozoa</taxon>
        <taxon>Arthropoda</taxon>
        <taxon>Crustacea</taxon>
        <taxon>Branchiopoda</taxon>
        <taxon>Anostraca</taxon>
        <taxon>Artemiidae</taxon>
        <taxon>Artemia</taxon>
    </lineage>
</organism>
<dbReference type="EMBL" id="JAVRJZ010000005">
    <property type="protein sequence ID" value="KAK2722130.1"/>
    <property type="molecule type" value="Genomic_DNA"/>
</dbReference>
<accession>A0AA88LHR6</accession>
<dbReference type="InterPro" id="IPR027417">
    <property type="entry name" value="P-loop_NTPase"/>
</dbReference>
<dbReference type="GO" id="GO:0005525">
    <property type="term" value="F:GTP binding"/>
    <property type="evidence" value="ECO:0007669"/>
    <property type="project" value="InterPro"/>
</dbReference>
<gene>
    <name evidence="4" type="ORF">QYM36_002624</name>
</gene>
<evidence type="ECO:0000256" key="2">
    <source>
        <dbReference type="ARBA" id="ARBA00022553"/>
    </source>
</evidence>
<dbReference type="GO" id="GO:0005246">
    <property type="term" value="F:calcium channel regulator activity"/>
    <property type="evidence" value="ECO:0007669"/>
    <property type="project" value="TreeGrafter"/>
</dbReference>
<name>A0AA88LHR6_ARTSF</name>
<keyword evidence="2" id="KW-0597">Phosphoprotein</keyword>
<dbReference type="GO" id="GO:0003924">
    <property type="term" value="F:GTPase activity"/>
    <property type="evidence" value="ECO:0007669"/>
    <property type="project" value="InterPro"/>
</dbReference>
<dbReference type="InterPro" id="IPR051641">
    <property type="entry name" value="RGK_GTP-binding_reg"/>
</dbReference>
<dbReference type="GO" id="GO:0005886">
    <property type="term" value="C:plasma membrane"/>
    <property type="evidence" value="ECO:0007669"/>
    <property type="project" value="TreeGrafter"/>
</dbReference>
<dbReference type="AlphaFoldDB" id="A0AA88LHR6"/>
<sequence>MEEYEERLRQQAARKGRSASICVPPPDSLQDAAAAQALQAAYQLSRGKDSPKRNAARRSKSERLQGIKPRVKKRAGPIDQVPSGSEKCISGGFDEQESYNPFLKRIPSTGRLLGMSDSAGALVFSEDSPRSGSPTRQKRFQRPPMPLTPGDSPRQTPRTARSRSYYRHPTKSSEFNRRSQKNLDSCGDDDDDAYRMRNFSLTPKGVVNRGDSFRRRRSRSSSLVPGTRLAFTDDEPLTVENIPNSASDDEAAKENRSSYVVAMLGALGVGKGALLNQFMTSEHVNPYEGTEGGGDENEKNIFVTMDGEETELTFRTIRSVKTDIDRTNPPKAIIVVYSVVDKSSFNRAHDELKHLENMELTTFRTVIVVGNKIDLARSRAVSTQDGRHLATTYHAKFIEVSVGINHNCDELLAGLLTQIKLREEAGLDQQTTIPGNKSGFGKSVSKVTSKARQMFTWFFGKDTECELACEDLLRL</sequence>
<dbReference type="SUPFAM" id="SSF52540">
    <property type="entry name" value="P-loop containing nucleoside triphosphate hydrolases"/>
    <property type="match status" value="1"/>
</dbReference>
<dbReference type="SMART" id="SM00175">
    <property type="entry name" value="RAB"/>
    <property type="match status" value="1"/>
</dbReference>
<proteinExistence type="inferred from homology"/>
<reference evidence="4" key="1">
    <citation type="submission" date="2023-07" db="EMBL/GenBank/DDBJ databases">
        <title>Chromosome-level genome assembly of Artemia franciscana.</title>
        <authorList>
            <person name="Jo E."/>
        </authorList>
    </citation>
    <scope>NUCLEOTIDE SEQUENCE</scope>
    <source>
        <tissue evidence="4">Whole body</tissue>
    </source>
</reference>
<dbReference type="InterPro" id="IPR001806">
    <property type="entry name" value="Small_GTPase"/>
</dbReference>
<feature type="region of interest" description="Disordered" evidence="3">
    <location>
        <begin position="208"/>
        <end position="227"/>
    </location>
</feature>
<dbReference type="PANTHER" id="PTHR45775">
    <property type="entry name" value="RAD, GEM/KIR FAMILY MEMBER 2, ISOFORM C"/>
    <property type="match status" value="1"/>
</dbReference>
<evidence type="ECO:0000313" key="5">
    <source>
        <dbReference type="Proteomes" id="UP001187531"/>
    </source>
</evidence>
<evidence type="ECO:0000256" key="3">
    <source>
        <dbReference type="SAM" id="MobiDB-lite"/>
    </source>
</evidence>
<comment type="caution">
    <text evidence="4">The sequence shown here is derived from an EMBL/GenBank/DDBJ whole genome shotgun (WGS) entry which is preliminary data.</text>
</comment>
<comment type="similarity">
    <text evidence="1">Belongs to the small GTPase superfamily. RGK family.</text>
</comment>
<dbReference type="PANTHER" id="PTHR45775:SF1">
    <property type="entry name" value="RAD, GEM_KIR FAMILY MEMBER 3, ISOFORM E"/>
    <property type="match status" value="1"/>
</dbReference>